<dbReference type="Proteomes" id="UP000186922">
    <property type="component" value="Unassembled WGS sequence"/>
</dbReference>
<organism evidence="2 3">
    <name type="scientific">Ramazzottius varieornatus</name>
    <name type="common">Water bear</name>
    <name type="synonym">Tardigrade</name>
    <dbReference type="NCBI Taxonomy" id="947166"/>
    <lineage>
        <taxon>Eukaryota</taxon>
        <taxon>Metazoa</taxon>
        <taxon>Ecdysozoa</taxon>
        <taxon>Tardigrada</taxon>
        <taxon>Eutardigrada</taxon>
        <taxon>Parachela</taxon>
        <taxon>Hypsibioidea</taxon>
        <taxon>Ramazzottiidae</taxon>
        <taxon>Ramazzottius</taxon>
    </lineage>
</organism>
<protein>
    <recommendedName>
        <fullName evidence="1">Helitron helicase-like domain-containing protein</fullName>
    </recommendedName>
</protein>
<proteinExistence type="predicted"/>
<dbReference type="InterPro" id="IPR025476">
    <property type="entry name" value="Helitron_helicase-like"/>
</dbReference>
<evidence type="ECO:0000313" key="3">
    <source>
        <dbReference type="Proteomes" id="UP000186922"/>
    </source>
</evidence>
<reference evidence="2 3" key="1">
    <citation type="journal article" date="2016" name="Nat. Commun.">
        <title>Extremotolerant tardigrade genome and improved radiotolerance of human cultured cells by tardigrade-unique protein.</title>
        <authorList>
            <person name="Hashimoto T."/>
            <person name="Horikawa D.D."/>
            <person name="Saito Y."/>
            <person name="Kuwahara H."/>
            <person name="Kozuka-Hata H."/>
            <person name="Shin-I T."/>
            <person name="Minakuchi Y."/>
            <person name="Ohishi K."/>
            <person name="Motoyama A."/>
            <person name="Aizu T."/>
            <person name="Enomoto A."/>
            <person name="Kondo K."/>
            <person name="Tanaka S."/>
            <person name="Hara Y."/>
            <person name="Koshikawa S."/>
            <person name="Sagara H."/>
            <person name="Miura T."/>
            <person name="Yokobori S."/>
            <person name="Miyagawa K."/>
            <person name="Suzuki Y."/>
            <person name="Kubo T."/>
            <person name="Oyama M."/>
            <person name="Kohara Y."/>
            <person name="Fujiyama A."/>
            <person name="Arakawa K."/>
            <person name="Katayama T."/>
            <person name="Toyoda A."/>
            <person name="Kunieda T."/>
        </authorList>
    </citation>
    <scope>NUCLEOTIDE SEQUENCE [LARGE SCALE GENOMIC DNA]</scope>
    <source>
        <strain evidence="2 3">YOKOZUNA-1</strain>
    </source>
</reference>
<name>A0A1D1UPX4_RAMVA</name>
<evidence type="ECO:0000313" key="2">
    <source>
        <dbReference type="EMBL" id="GAU90445.1"/>
    </source>
</evidence>
<feature type="domain" description="Helitron helicase-like" evidence="1">
    <location>
        <begin position="1"/>
        <end position="70"/>
    </location>
</feature>
<dbReference type="Pfam" id="PF14214">
    <property type="entry name" value="Helitron_like_N"/>
    <property type="match status" value="1"/>
</dbReference>
<accession>A0A1D1UPX4</accession>
<dbReference type="OrthoDB" id="1728974at2759"/>
<dbReference type="AlphaFoldDB" id="A0A1D1UPX4"/>
<sequence>MSCNPKWPEIIAELLPGQTAADRPDITARVFHGKLAHLFELIPKALKCGKIIYRIHVIEFQKRGLPHAHISIKAQNEPKTAEEIDAVICACVARNHHQLKGIIEALYIHSCRPERCHKKQKTTRFLVCIEEVKKADKKVKTKEWREVTIRDETIEKERTLILRGPPAVIFAKKTFEHGTLVLKGLQLVEDFLEIIPGKFMWYTNNDISKHELKEWMDEQLNM</sequence>
<keyword evidence="3" id="KW-1185">Reference proteome</keyword>
<dbReference type="STRING" id="947166.A0A1D1UPX4"/>
<comment type="caution">
    <text evidence="2">The sequence shown here is derived from an EMBL/GenBank/DDBJ whole genome shotgun (WGS) entry which is preliminary data.</text>
</comment>
<evidence type="ECO:0000259" key="1">
    <source>
        <dbReference type="Pfam" id="PF14214"/>
    </source>
</evidence>
<dbReference type="EMBL" id="BDGG01000001">
    <property type="protein sequence ID" value="GAU90445.1"/>
    <property type="molecule type" value="Genomic_DNA"/>
</dbReference>
<gene>
    <name evidence="2" type="primary">RvY_02859-1</name>
    <name evidence="2" type="synonym">RvY_02859.1</name>
    <name evidence="2" type="ORF">RvY_02859</name>
</gene>